<dbReference type="Gene3D" id="3.10.20.10">
    <property type="match status" value="1"/>
</dbReference>
<gene>
    <name evidence="3" type="primary">fdhD</name>
    <name evidence="4" type="ORF">SAMN05444487_11474</name>
</gene>
<dbReference type="AlphaFoldDB" id="A0A1H3AXA8"/>
<dbReference type="PANTHER" id="PTHR30592:SF1">
    <property type="entry name" value="SULFUR CARRIER PROTEIN FDHD"/>
    <property type="match status" value="1"/>
</dbReference>
<dbReference type="PANTHER" id="PTHR30592">
    <property type="entry name" value="FORMATE DEHYDROGENASE"/>
    <property type="match status" value="1"/>
</dbReference>
<dbReference type="Gene3D" id="3.40.140.10">
    <property type="entry name" value="Cytidine Deaminase, domain 2"/>
    <property type="match status" value="1"/>
</dbReference>
<dbReference type="RefSeq" id="WP_091741959.1">
    <property type="nucleotide sequence ID" value="NZ_FNNQ01000014.1"/>
</dbReference>
<evidence type="ECO:0000256" key="1">
    <source>
        <dbReference type="ARBA" id="ARBA00022490"/>
    </source>
</evidence>
<dbReference type="PIRSF" id="PIRSF015626">
    <property type="entry name" value="FdhD"/>
    <property type="match status" value="1"/>
</dbReference>
<dbReference type="OrthoDB" id="9782042at2"/>
<protein>
    <recommendedName>
        <fullName evidence="3">Sulfur carrier protein FdhD</fullName>
    </recommendedName>
</protein>
<dbReference type="GO" id="GO:0016783">
    <property type="term" value="F:sulfurtransferase activity"/>
    <property type="evidence" value="ECO:0007669"/>
    <property type="project" value="InterPro"/>
</dbReference>
<evidence type="ECO:0000313" key="5">
    <source>
        <dbReference type="Proteomes" id="UP000198534"/>
    </source>
</evidence>
<evidence type="ECO:0000313" key="4">
    <source>
        <dbReference type="EMBL" id="SDX33764.1"/>
    </source>
</evidence>
<proteinExistence type="inferred from homology"/>
<evidence type="ECO:0000256" key="2">
    <source>
        <dbReference type="ARBA" id="ARBA00023150"/>
    </source>
</evidence>
<sequence>MNPSYRSRTSRRQIHQVINGHSRVQQDSLAREEPLEIRLTSPHLPEPFPVTVTMRTPGDDFDLAAGLLFTEGILPSGETIHSITYCHDPQVDGEQRYNIVNVNLHGNIPLQLQHLTRNFYTSSSCGVCGKASLEAIHVRGIKGIPDGFTITDEVIYELSDTLREAQSVFEKTGGIHAAGWFDNEGNLHALREDIGRHNAVDKLFGHAFLTNQTPLHEGILMVSGRTSFEILQKAAVAGVPIVVAVSAPSSLACDLARQFNITLIGFARGQRFNIYTSEQRIRMR</sequence>
<dbReference type="NCBIfam" id="NF001943">
    <property type="entry name" value="PRK00724.1-2"/>
    <property type="match status" value="1"/>
</dbReference>
<comment type="subcellular location">
    <subcellularLocation>
        <location evidence="3">Cytoplasm</location>
    </subcellularLocation>
</comment>
<keyword evidence="5" id="KW-1185">Reference proteome</keyword>
<dbReference type="Pfam" id="PF02634">
    <property type="entry name" value="FdhD-NarQ"/>
    <property type="match status" value="1"/>
</dbReference>
<comment type="similarity">
    <text evidence="3">Belongs to the FdhD family.</text>
</comment>
<dbReference type="GO" id="GO:0097163">
    <property type="term" value="F:sulfur carrier activity"/>
    <property type="evidence" value="ECO:0007669"/>
    <property type="project" value="UniProtKB-UniRule"/>
</dbReference>
<dbReference type="Proteomes" id="UP000198534">
    <property type="component" value="Unassembled WGS sequence"/>
</dbReference>
<dbReference type="GO" id="GO:0005737">
    <property type="term" value="C:cytoplasm"/>
    <property type="evidence" value="ECO:0007669"/>
    <property type="project" value="UniProtKB-SubCell"/>
</dbReference>
<name>A0A1H3AXA8_9BACL</name>
<dbReference type="NCBIfam" id="TIGR00129">
    <property type="entry name" value="fdhD_narQ"/>
    <property type="match status" value="1"/>
</dbReference>
<dbReference type="SUPFAM" id="SSF53927">
    <property type="entry name" value="Cytidine deaminase-like"/>
    <property type="match status" value="1"/>
</dbReference>
<keyword evidence="1 3" id="KW-0963">Cytoplasm</keyword>
<dbReference type="InterPro" id="IPR016193">
    <property type="entry name" value="Cytidine_deaminase-like"/>
</dbReference>
<comment type="function">
    <text evidence="3">Required for formate dehydrogenase (FDH) activity. Acts as a sulfur carrier protein that transfers sulfur from IscS to the molybdenum cofactor prior to its insertion into FDH.</text>
</comment>
<dbReference type="GO" id="GO:0006777">
    <property type="term" value="P:Mo-molybdopterin cofactor biosynthetic process"/>
    <property type="evidence" value="ECO:0007669"/>
    <property type="project" value="UniProtKB-UniRule"/>
</dbReference>
<dbReference type="InterPro" id="IPR003786">
    <property type="entry name" value="FdhD"/>
</dbReference>
<dbReference type="STRING" id="1048340.SAMN05444487_11474"/>
<keyword evidence="2 3" id="KW-0501">Molybdenum cofactor biosynthesis</keyword>
<dbReference type="HAMAP" id="MF_00187">
    <property type="entry name" value="FdhD"/>
    <property type="match status" value="1"/>
</dbReference>
<dbReference type="EMBL" id="FNNQ01000014">
    <property type="protein sequence ID" value="SDX33764.1"/>
    <property type="molecule type" value="Genomic_DNA"/>
</dbReference>
<feature type="binding site" evidence="3">
    <location>
        <begin position="266"/>
        <end position="271"/>
    </location>
    <ligand>
        <name>Mo-bis(molybdopterin guanine dinucleotide)</name>
        <dbReference type="ChEBI" id="CHEBI:60539"/>
    </ligand>
</feature>
<evidence type="ECO:0000256" key="3">
    <source>
        <dbReference type="HAMAP-Rule" id="MF_00187"/>
    </source>
</evidence>
<accession>A0A1H3AXA8</accession>
<feature type="active site" description="Cysteine persulfide intermediate" evidence="3">
    <location>
        <position position="125"/>
    </location>
</feature>
<organism evidence="4 5">
    <name type="scientific">Marininema mesophilum</name>
    <dbReference type="NCBI Taxonomy" id="1048340"/>
    <lineage>
        <taxon>Bacteria</taxon>
        <taxon>Bacillati</taxon>
        <taxon>Bacillota</taxon>
        <taxon>Bacilli</taxon>
        <taxon>Bacillales</taxon>
        <taxon>Thermoactinomycetaceae</taxon>
        <taxon>Marininema</taxon>
    </lineage>
</organism>
<reference evidence="4 5" key="1">
    <citation type="submission" date="2016-10" db="EMBL/GenBank/DDBJ databases">
        <authorList>
            <person name="de Groot N.N."/>
        </authorList>
    </citation>
    <scope>NUCLEOTIDE SEQUENCE [LARGE SCALE GENOMIC DNA]</scope>
    <source>
        <strain evidence="4 5">DSM 45610</strain>
    </source>
</reference>